<keyword evidence="16 19" id="KW-0961">Cell wall biogenesis/degradation</keyword>
<keyword evidence="8 19" id="KW-0132">Cell division</keyword>
<dbReference type="SUPFAM" id="SSF56194">
    <property type="entry name" value="Uridine diphospho-N-Acetylenolpyruvylglucosamine reductase, MurB, C-terminal domain"/>
    <property type="match status" value="1"/>
</dbReference>
<evidence type="ECO:0000256" key="20">
    <source>
        <dbReference type="SAM" id="MobiDB-lite"/>
    </source>
</evidence>
<dbReference type="HAMAP" id="MF_00037">
    <property type="entry name" value="MurB"/>
    <property type="match status" value="1"/>
</dbReference>
<evidence type="ECO:0000256" key="3">
    <source>
        <dbReference type="ARBA" id="ARBA00004496"/>
    </source>
</evidence>
<evidence type="ECO:0000313" key="23">
    <source>
        <dbReference type="Proteomes" id="UP000076400"/>
    </source>
</evidence>
<keyword evidence="9 19" id="KW-0285">Flavoprotein</keyword>
<dbReference type="GO" id="GO:0071949">
    <property type="term" value="F:FAD binding"/>
    <property type="evidence" value="ECO:0007669"/>
    <property type="project" value="InterPro"/>
</dbReference>
<evidence type="ECO:0000256" key="17">
    <source>
        <dbReference type="ARBA" id="ARBA00031026"/>
    </source>
</evidence>
<evidence type="ECO:0000256" key="11">
    <source>
        <dbReference type="ARBA" id="ARBA00022857"/>
    </source>
</evidence>
<comment type="caution">
    <text evidence="22">The sequence shown here is derived from an EMBL/GenBank/DDBJ whole genome shotgun (WGS) entry which is preliminary data.</text>
</comment>
<evidence type="ECO:0000256" key="12">
    <source>
        <dbReference type="ARBA" id="ARBA00022960"/>
    </source>
</evidence>
<feature type="active site" evidence="19">
    <location>
        <position position="179"/>
    </location>
</feature>
<comment type="pathway">
    <text evidence="4 19">Cell wall biogenesis; peptidoglycan biosynthesis.</text>
</comment>
<evidence type="ECO:0000256" key="19">
    <source>
        <dbReference type="HAMAP-Rule" id="MF_00037"/>
    </source>
</evidence>
<evidence type="ECO:0000256" key="7">
    <source>
        <dbReference type="ARBA" id="ARBA00022490"/>
    </source>
</evidence>
<evidence type="ECO:0000256" key="8">
    <source>
        <dbReference type="ARBA" id="ARBA00022618"/>
    </source>
</evidence>
<dbReference type="Pfam" id="PF01565">
    <property type="entry name" value="FAD_binding_4"/>
    <property type="match status" value="1"/>
</dbReference>
<evidence type="ECO:0000256" key="4">
    <source>
        <dbReference type="ARBA" id="ARBA00004752"/>
    </source>
</evidence>
<dbReference type="Gene3D" id="3.30.43.10">
    <property type="entry name" value="Uridine Diphospho-n-acetylenolpyruvylglucosamine Reductase, domain 2"/>
    <property type="match status" value="1"/>
</dbReference>
<comment type="similarity">
    <text evidence="19">Belongs to the MurB family.</text>
</comment>
<dbReference type="InterPro" id="IPR016166">
    <property type="entry name" value="FAD-bd_PCMH"/>
</dbReference>
<dbReference type="InterPro" id="IPR003170">
    <property type="entry name" value="MurB"/>
</dbReference>
<evidence type="ECO:0000259" key="21">
    <source>
        <dbReference type="PROSITE" id="PS51387"/>
    </source>
</evidence>
<comment type="subcellular location">
    <subcellularLocation>
        <location evidence="3 19">Cytoplasm</location>
    </subcellularLocation>
</comment>
<keyword evidence="13 19" id="KW-0573">Peptidoglycan synthesis</keyword>
<dbReference type="PROSITE" id="PS51387">
    <property type="entry name" value="FAD_PCMH"/>
    <property type="match status" value="1"/>
</dbReference>
<evidence type="ECO:0000256" key="10">
    <source>
        <dbReference type="ARBA" id="ARBA00022827"/>
    </source>
</evidence>
<protein>
    <recommendedName>
        <fullName evidence="6 19">UDP-N-acetylenolpyruvoylglucosamine reductase</fullName>
        <ecNumber evidence="5 19">1.3.1.98</ecNumber>
    </recommendedName>
    <alternativeName>
        <fullName evidence="17 19">UDP-N-acetylmuramate dehydrogenase</fullName>
    </alternativeName>
</protein>
<comment type="function">
    <text evidence="2 19">Cell wall formation.</text>
</comment>
<comment type="cofactor">
    <cofactor evidence="1 19">
        <name>FAD</name>
        <dbReference type="ChEBI" id="CHEBI:57692"/>
    </cofactor>
</comment>
<dbReference type="GO" id="GO:0008762">
    <property type="term" value="F:UDP-N-acetylmuramate dehydrogenase activity"/>
    <property type="evidence" value="ECO:0007669"/>
    <property type="project" value="UniProtKB-UniRule"/>
</dbReference>
<dbReference type="STRING" id="580166.AUP43_10450"/>
<evidence type="ECO:0000256" key="14">
    <source>
        <dbReference type="ARBA" id="ARBA00023002"/>
    </source>
</evidence>
<dbReference type="AlphaFoldDB" id="A0A154W0H2"/>
<dbReference type="PANTHER" id="PTHR21071">
    <property type="entry name" value="UDP-N-ACETYLENOLPYRUVOYLGLUCOSAMINE REDUCTASE"/>
    <property type="match status" value="1"/>
</dbReference>
<dbReference type="Gene3D" id="3.30.465.10">
    <property type="match status" value="1"/>
</dbReference>
<evidence type="ECO:0000256" key="1">
    <source>
        <dbReference type="ARBA" id="ARBA00001974"/>
    </source>
</evidence>
<dbReference type="GO" id="GO:0051301">
    <property type="term" value="P:cell division"/>
    <property type="evidence" value="ECO:0007669"/>
    <property type="project" value="UniProtKB-KW"/>
</dbReference>
<keyword evidence="12 19" id="KW-0133">Cell shape</keyword>
<evidence type="ECO:0000256" key="9">
    <source>
        <dbReference type="ARBA" id="ARBA00022630"/>
    </source>
</evidence>
<dbReference type="InterPro" id="IPR036635">
    <property type="entry name" value="MurB_C_sf"/>
</dbReference>
<keyword evidence="10 19" id="KW-0274">FAD</keyword>
<accession>A0A154W0H2</accession>
<evidence type="ECO:0000256" key="15">
    <source>
        <dbReference type="ARBA" id="ARBA00023306"/>
    </source>
</evidence>
<dbReference type="GO" id="GO:0008360">
    <property type="term" value="P:regulation of cell shape"/>
    <property type="evidence" value="ECO:0007669"/>
    <property type="project" value="UniProtKB-KW"/>
</dbReference>
<dbReference type="InterPro" id="IPR016167">
    <property type="entry name" value="FAD-bd_PCMH_sub1"/>
</dbReference>
<dbReference type="InterPro" id="IPR006094">
    <property type="entry name" value="Oxid_FAD_bind_N"/>
</dbReference>
<dbReference type="InterPro" id="IPR016169">
    <property type="entry name" value="FAD-bd_PCMH_sub2"/>
</dbReference>
<evidence type="ECO:0000256" key="13">
    <source>
        <dbReference type="ARBA" id="ARBA00022984"/>
    </source>
</evidence>
<feature type="region of interest" description="Disordered" evidence="20">
    <location>
        <begin position="215"/>
        <end position="234"/>
    </location>
</feature>
<evidence type="ECO:0000256" key="5">
    <source>
        <dbReference type="ARBA" id="ARBA00012518"/>
    </source>
</evidence>
<dbReference type="Proteomes" id="UP000076400">
    <property type="component" value="Unassembled WGS sequence"/>
</dbReference>
<dbReference type="RefSeq" id="WP_067557292.1">
    <property type="nucleotide sequence ID" value="NZ_LPXN01000119.1"/>
</dbReference>
<organism evidence="22 23">
    <name type="scientific">Oceanibaculum pacificum</name>
    <dbReference type="NCBI Taxonomy" id="580166"/>
    <lineage>
        <taxon>Bacteria</taxon>
        <taxon>Pseudomonadati</taxon>
        <taxon>Pseudomonadota</taxon>
        <taxon>Alphaproteobacteria</taxon>
        <taxon>Rhodospirillales</taxon>
        <taxon>Oceanibaculaceae</taxon>
        <taxon>Oceanibaculum</taxon>
    </lineage>
</organism>
<sequence>MTAVRKAMTSLIDRLPTVRGRYTEQADLAKTTWFRAGGPAELLFRPADADDLAEFMAGKPSDVPVTVIGVGSNLLIRDGGVPGVVIRLGRGFTDVTAEGTQLRAGAGALDLNVALTAQQAGLAGLEFLSGIPGTIGGALRMNAGAYGGELKDVLIEAEAVDPFGRKHRLGLADMGFSYRHAGVPEGWIFTGALLQAEKGEASDIAARMAEIRASREETQPVRARTGGSTFKNPEGHPGALRAWQLIDAAGCRGLRLGAAQVSEKHCNFLINTGEATATDIEALGEEVRRRVFEHAGVTLQWEIRRIGVPAKTGPAIIQGDRA</sequence>
<name>A0A154W0H2_9PROT</name>
<proteinExistence type="inferred from homology"/>
<dbReference type="InterPro" id="IPR036318">
    <property type="entry name" value="FAD-bd_PCMH-like_sf"/>
</dbReference>
<feature type="domain" description="FAD-binding PCMH-type" evidence="21">
    <location>
        <begin position="35"/>
        <end position="199"/>
    </location>
</feature>
<dbReference type="GO" id="GO:0005829">
    <property type="term" value="C:cytosol"/>
    <property type="evidence" value="ECO:0007669"/>
    <property type="project" value="TreeGrafter"/>
</dbReference>
<dbReference type="InterPro" id="IPR011601">
    <property type="entry name" value="MurB_C"/>
</dbReference>
<dbReference type="EMBL" id="LPXN01000119">
    <property type="protein sequence ID" value="KZD07008.1"/>
    <property type="molecule type" value="Genomic_DNA"/>
</dbReference>
<dbReference type="UniPathway" id="UPA00219"/>
<keyword evidence="14 19" id="KW-0560">Oxidoreductase</keyword>
<dbReference type="OrthoDB" id="9804753at2"/>
<reference evidence="22 23" key="1">
    <citation type="submission" date="2015-12" db="EMBL/GenBank/DDBJ databases">
        <title>Genome sequence of Oceanibaculum pacificum MCCC 1A02656.</title>
        <authorList>
            <person name="Lu L."/>
            <person name="Lai Q."/>
            <person name="Shao Z."/>
            <person name="Qian P."/>
        </authorList>
    </citation>
    <scope>NUCLEOTIDE SEQUENCE [LARGE SCALE GENOMIC DNA]</scope>
    <source>
        <strain evidence="22 23">MCCC 1A02656</strain>
    </source>
</reference>
<evidence type="ECO:0000256" key="18">
    <source>
        <dbReference type="ARBA" id="ARBA00048914"/>
    </source>
</evidence>
<keyword evidence="23" id="KW-1185">Reference proteome</keyword>
<feature type="active site" description="Proton donor" evidence="19">
    <location>
        <position position="228"/>
    </location>
</feature>
<dbReference type="EC" id="1.3.1.98" evidence="5 19"/>
<gene>
    <name evidence="19" type="primary">murB</name>
    <name evidence="22" type="ORF">AUP43_10450</name>
</gene>
<keyword evidence="15 19" id="KW-0131">Cell cycle</keyword>
<evidence type="ECO:0000256" key="2">
    <source>
        <dbReference type="ARBA" id="ARBA00003921"/>
    </source>
</evidence>
<dbReference type="NCBIfam" id="TIGR00179">
    <property type="entry name" value="murB"/>
    <property type="match status" value="1"/>
</dbReference>
<keyword evidence="7 19" id="KW-0963">Cytoplasm</keyword>
<dbReference type="Gene3D" id="3.90.78.10">
    <property type="entry name" value="UDP-N-acetylenolpyruvoylglucosamine reductase, C-terminal domain"/>
    <property type="match status" value="1"/>
</dbReference>
<dbReference type="SUPFAM" id="SSF56176">
    <property type="entry name" value="FAD-binding/transporter-associated domain-like"/>
    <property type="match status" value="1"/>
</dbReference>
<evidence type="ECO:0000313" key="22">
    <source>
        <dbReference type="EMBL" id="KZD07008.1"/>
    </source>
</evidence>
<dbReference type="PANTHER" id="PTHR21071:SF4">
    <property type="entry name" value="UDP-N-ACETYLENOLPYRUVOYLGLUCOSAMINE REDUCTASE"/>
    <property type="match status" value="1"/>
</dbReference>
<feature type="active site" evidence="19">
    <location>
        <position position="302"/>
    </location>
</feature>
<comment type="catalytic activity">
    <reaction evidence="18 19">
        <text>UDP-N-acetyl-alpha-D-muramate + NADP(+) = UDP-N-acetyl-3-O-(1-carboxyvinyl)-alpha-D-glucosamine + NADPH + H(+)</text>
        <dbReference type="Rhea" id="RHEA:12248"/>
        <dbReference type="ChEBI" id="CHEBI:15378"/>
        <dbReference type="ChEBI" id="CHEBI:57783"/>
        <dbReference type="ChEBI" id="CHEBI:58349"/>
        <dbReference type="ChEBI" id="CHEBI:68483"/>
        <dbReference type="ChEBI" id="CHEBI:70757"/>
        <dbReference type="EC" id="1.3.1.98"/>
    </reaction>
</comment>
<evidence type="ECO:0000256" key="16">
    <source>
        <dbReference type="ARBA" id="ARBA00023316"/>
    </source>
</evidence>
<keyword evidence="11 19" id="KW-0521">NADP</keyword>
<dbReference type="GO" id="GO:0009252">
    <property type="term" value="P:peptidoglycan biosynthetic process"/>
    <property type="evidence" value="ECO:0007669"/>
    <property type="project" value="UniProtKB-UniRule"/>
</dbReference>
<dbReference type="GO" id="GO:0071555">
    <property type="term" value="P:cell wall organization"/>
    <property type="evidence" value="ECO:0007669"/>
    <property type="project" value="UniProtKB-KW"/>
</dbReference>
<dbReference type="NCBIfam" id="NF010480">
    <property type="entry name" value="PRK13905.1"/>
    <property type="match status" value="1"/>
</dbReference>
<evidence type="ECO:0000256" key="6">
    <source>
        <dbReference type="ARBA" id="ARBA00015188"/>
    </source>
</evidence>
<dbReference type="Pfam" id="PF02873">
    <property type="entry name" value="MurB_C"/>
    <property type="match status" value="1"/>
</dbReference>